<reference evidence="2 3" key="1">
    <citation type="journal article" date="2012" name="J. Bacteriol.">
        <title>Complete Genome Sequence of the Probiotic Bacterium Bifidobacterium bifidum Strain BGN4.</title>
        <authorList>
            <person name="Yu D.S."/>
            <person name="Jeong H."/>
            <person name="Lee D.H."/>
            <person name="Kwon S.K."/>
            <person name="Song J.Y."/>
            <person name="Kim B.K."/>
            <person name="Park M.S."/>
            <person name="Ji G.E."/>
            <person name="Oh T.K."/>
            <person name="Kim J.F."/>
        </authorList>
    </citation>
    <scope>NUCLEOTIDE SEQUENCE [LARGE SCALE GENOMIC DNA]</scope>
    <source>
        <strain evidence="2 3">BGN4</strain>
    </source>
</reference>
<feature type="transmembrane region" description="Helical" evidence="1">
    <location>
        <begin position="40"/>
        <end position="59"/>
    </location>
</feature>
<evidence type="ECO:0000256" key="1">
    <source>
        <dbReference type="SAM" id="Phobius"/>
    </source>
</evidence>
<proteinExistence type="predicted"/>
<feature type="transmembrane region" description="Helical" evidence="1">
    <location>
        <begin position="71"/>
        <end position="89"/>
    </location>
</feature>
<evidence type="ECO:0000313" key="2">
    <source>
        <dbReference type="EMBL" id="AFL04959.1"/>
    </source>
</evidence>
<dbReference type="HOGENOM" id="CLU_1923493_0_0_11"/>
<keyword evidence="1" id="KW-1133">Transmembrane helix</keyword>
<dbReference type="Proteomes" id="UP000006173">
    <property type="component" value="Chromosome"/>
</dbReference>
<name>I3WJ96_BIFBI</name>
<keyword evidence="1" id="KW-0472">Membrane</keyword>
<sequence>MSLIAVRPADAAEIHVRSRQRGCLHYARGSRLSYRPGQYVAERIIVAFISALSLTVIAISDFSNRMVEKNLVAIAAYVLLPALAATAWLRTCHPMADSATRNLRWIFGAAARYEASLESVQSLGKRISQLR</sequence>
<protein>
    <submittedName>
        <fullName evidence="2">Uncharacterized protein</fullName>
    </submittedName>
</protein>
<dbReference type="PATRIC" id="fig|484020.3.peg.1351"/>
<keyword evidence="1" id="KW-0812">Transmembrane</keyword>
<dbReference type="EMBL" id="CP001361">
    <property type="protein sequence ID" value="AFL04959.1"/>
    <property type="molecule type" value="Genomic_DNA"/>
</dbReference>
<gene>
    <name evidence="2" type="ORF">BBB_1367</name>
</gene>
<accession>I3WJ96</accession>
<dbReference type="KEGG" id="bbf:BBB_1367"/>
<organism evidence="2 3">
    <name type="scientific">Bifidobacterium bifidum BGN4</name>
    <dbReference type="NCBI Taxonomy" id="484020"/>
    <lineage>
        <taxon>Bacteria</taxon>
        <taxon>Bacillati</taxon>
        <taxon>Actinomycetota</taxon>
        <taxon>Actinomycetes</taxon>
        <taxon>Bifidobacteriales</taxon>
        <taxon>Bifidobacteriaceae</taxon>
        <taxon>Bifidobacterium</taxon>
    </lineage>
</organism>
<dbReference type="AlphaFoldDB" id="I3WJ96"/>
<evidence type="ECO:0000313" key="3">
    <source>
        <dbReference type="Proteomes" id="UP000006173"/>
    </source>
</evidence>